<dbReference type="OrthoDB" id="3200163at2759"/>
<dbReference type="AlphaFoldDB" id="B4GL70"/>
<keyword evidence="5" id="KW-1133">Transmembrane helix</keyword>
<dbReference type="SUPFAM" id="SSF53474">
    <property type="entry name" value="alpha/beta-Hydrolases"/>
    <property type="match status" value="1"/>
</dbReference>
<evidence type="ECO:0000256" key="1">
    <source>
        <dbReference type="ARBA" id="ARBA00005964"/>
    </source>
</evidence>
<dbReference type="EMBL" id="CH479185">
    <property type="protein sequence ID" value="EDW38294.1"/>
    <property type="molecule type" value="Genomic_DNA"/>
</dbReference>
<keyword evidence="2" id="KW-0732">Signal</keyword>
<dbReference type="Pfam" id="PF00135">
    <property type="entry name" value="COesterase"/>
    <property type="match status" value="1"/>
</dbReference>
<evidence type="ECO:0000313" key="8">
    <source>
        <dbReference type="Proteomes" id="UP000008744"/>
    </source>
</evidence>
<dbReference type="InterPro" id="IPR019819">
    <property type="entry name" value="Carboxylesterase_B_CS"/>
</dbReference>
<keyword evidence="5" id="KW-0472">Membrane</keyword>
<name>B4GL70_DROPE</name>
<protein>
    <submittedName>
        <fullName evidence="7">GL12091</fullName>
    </submittedName>
</protein>
<dbReference type="InterPro" id="IPR051093">
    <property type="entry name" value="Neuroligin/BSAL"/>
</dbReference>
<keyword evidence="5" id="KW-0812">Transmembrane</keyword>
<evidence type="ECO:0000256" key="5">
    <source>
        <dbReference type="SAM" id="Phobius"/>
    </source>
</evidence>
<dbReference type="PANTHER" id="PTHR43903">
    <property type="entry name" value="NEUROLIGIN"/>
    <property type="match status" value="1"/>
</dbReference>
<feature type="domain" description="Carboxylesterase type B" evidence="6">
    <location>
        <begin position="47"/>
        <end position="363"/>
    </location>
</feature>
<evidence type="ECO:0000313" key="7">
    <source>
        <dbReference type="EMBL" id="EDW38294.1"/>
    </source>
</evidence>
<evidence type="ECO:0000256" key="3">
    <source>
        <dbReference type="ARBA" id="ARBA00023180"/>
    </source>
</evidence>
<feature type="transmembrane region" description="Helical" evidence="5">
    <location>
        <begin position="582"/>
        <end position="601"/>
    </location>
</feature>
<dbReference type="InterPro" id="IPR029058">
    <property type="entry name" value="AB_hydrolase_fold"/>
</dbReference>
<evidence type="ECO:0000256" key="4">
    <source>
        <dbReference type="SAM" id="MobiDB-lite"/>
    </source>
</evidence>
<proteinExistence type="inferred from homology"/>
<sequence>MGESQLLLLLRLLLLPGILIGLIGLIGLPNVEASTSDIYKNARLGHRIVQTRYGRLHGLILPLDSFRFLRSVEVFLGVPYATPPTKQNRFSPTRAPAPWDGIRISDKYSPVCPQRLPNIQNETAALEKMPKGRLEYLRRLLPFLENQSEDCLYLNVFSPVNAGANEKKLPVMVFIHGESFEWSSGNPYDGSILASYGEVVVVTLNYRLGILGFLNANPNPHAHARVANYGLMDQMAALHWIQQNIQKFGGDPNAVTLAGHGTGAACINYLMTSPTMVRGLFHRAILMSGSAYSSWALVEDPVLFAVKLAKEVNCTIPEDLNRHHEQIVDCLRDVPLEDLYSADIQAPNFLTSFGPSVDGVVIRPGHSNLDIDDLMARNSKRSSADFGFQTSPGGGNGGSGGGGGSGASFSGGYFGGGASGTANMGGHYDVLFGVVTGESIWRFSAHDIQNGFEGERRDKIIRTYVRNAYNYHLNEIFYTIVNEYTDWDRTSQHPINTRDTAVAALSDAQFVAPIVRTGDILASQSPPPNPNEHHRQDSSLPVSKERNRFRSITWENYDPLHQKYLEIGEYPPPHHIKSFSRIFHFAFPLFCGASGVYGLFLNKQSTPTDSS</sequence>
<dbReference type="Proteomes" id="UP000008744">
    <property type="component" value="Unassembled WGS sequence"/>
</dbReference>
<accession>B4GL70</accession>
<dbReference type="PROSITE" id="PS00941">
    <property type="entry name" value="CARBOXYLESTERASE_B_2"/>
    <property type="match status" value="1"/>
</dbReference>
<keyword evidence="8" id="KW-1185">Reference proteome</keyword>
<feature type="compositionally biased region" description="Basic and acidic residues" evidence="4">
    <location>
        <begin position="531"/>
        <end position="543"/>
    </location>
</feature>
<keyword evidence="3" id="KW-0325">Glycoprotein</keyword>
<dbReference type="eggNOG" id="KOG1516">
    <property type="taxonomic scope" value="Eukaryota"/>
</dbReference>
<organism evidence="8">
    <name type="scientific">Drosophila persimilis</name>
    <name type="common">Fruit fly</name>
    <dbReference type="NCBI Taxonomy" id="7234"/>
    <lineage>
        <taxon>Eukaryota</taxon>
        <taxon>Metazoa</taxon>
        <taxon>Ecdysozoa</taxon>
        <taxon>Arthropoda</taxon>
        <taxon>Hexapoda</taxon>
        <taxon>Insecta</taxon>
        <taxon>Pterygota</taxon>
        <taxon>Neoptera</taxon>
        <taxon>Endopterygota</taxon>
        <taxon>Diptera</taxon>
        <taxon>Brachycera</taxon>
        <taxon>Muscomorpha</taxon>
        <taxon>Ephydroidea</taxon>
        <taxon>Drosophilidae</taxon>
        <taxon>Drosophila</taxon>
        <taxon>Sophophora</taxon>
    </lineage>
</organism>
<dbReference type="HOGENOM" id="CLU_006586_13_0_1"/>
<dbReference type="OMA" id="IRHGFEE"/>
<comment type="similarity">
    <text evidence="1">Belongs to the type-B carboxylesterase/lipase family.</text>
</comment>
<reference evidence="7 8" key="1">
    <citation type="journal article" date="2007" name="Nature">
        <title>Evolution of genes and genomes on the Drosophila phylogeny.</title>
        <authorList>
            <consortium name="Drosophila 12 Genomes Consortium"/>
            <person name="Clark A.G."/>
            <person name="Eisen M.B."/>
            <person name="Smith D.R."/>
            <person name="Bergman C.M."/>
            <person name="Oliver B."/>
            <person name="Markow T.A."/>
            <person name="Kaufman T.C."/>
            <person name="Kellis M."/>
            <person name="Gelbart W."/>
            <person name="Iyer V.N."/>
            <person name="Pollard D.A."/>
            <person name="Sackton T.B."/>
            <person name="Larracuente A.M."/>
            <person name="Singh N.D."/>
            <person name="Abad J.P."/>
            <person name="Abt D.N."/>
            <person name="Adryan B."/>
            <person name="Aguade M."/>
            <person name="Akashi H."/>
            <person name="Anderson W.W."/>
            <person name="Aquadro C.F."/>
            <person name="Ardell D.H."/>
            <person name="Arguello R."/>
            <person name="Artieri C.G."/>
            <person name="Barbash D.A."/>
            <person name="Barker D."/>
            <person name="Barsanti P."/>
            <person name="Batterham P."/>
            <person name="Batzoglou S."/>
            <person name="Begun D."/>
            <person name="Bhutkar A."/>
            <person name="Blanco E."/>
            <person name="Bosak S.A."/>
            <person name="Bradley R.K."/>
            <person name="Brand A.D."/>
            <person name="Brent M.R."/>
            <person name="Brooks A.N."/>
            <person name="Brown R.H."/>
            <person name="Butlin R.K."/>
            <person name="Caggese C."/>
            <person name="Calvi B.R."/>
            <person name="Bernardo de Carvalho A."/>
            <person name="Caspi A."/>
            <person name="Castrezana S."/>
            <person name="Celniker S.E."/>
            <person name="Chang J.L."/>
            <person name="Chapple C."/>
            <person name="Chatterji S."/>
            <person name="Chinwalla A."/>
            <person name="Civetta A."/>
            <person name="Clifton S.W."/>
            <person name="Comeron J.M."/>
            <person name="Costello J.C."/>
            <person name="Coyne J.A."/>
            <person name="Daub J."/>
            <person name="David R.G."/>
            <person name="Delcher A.L."/>
            <person name="Delehaunty K."/>
            <person name="Do C.B."/>
            <person name="Ebling H."/>
            <person name="Edwards K."/>
            <person name="Eickbush T."/>
            <person name="Evans J.D."/>
            <person name="Filipski A."/>
            <person name="Findeiss S."/>
            <person name="Freyhult E."/>
            <person name="Fulton L."/>
            <person name="Fulton R."/>
            <person name="Garcia A.C."/>
            <person name="Gardiner A."/>
            <person name="Garfield D.A."/>
            <person name="Garvin B.E."/>
            <person name="Gibson G."/>
            <person name="Gilbert D."/>
            <person name="Gnerre S."/>
            <person name="Godfrey J."/>
            <person name="Good R."/>
            <person name="Gotea V."/>
            <person name="Gravely B."/>
            <person name="Greenberg A.J."/>
            <person name="Griffiths-Jones S."/>
            <person name="Gross S."/>
            <person name="Guigo R."/>
            <person name="Gustafson E.A."/>
            <person name="Haerty W."/>
            <person name="Hahn M.W."/>
            <person name="Halligan D.L."/>
            <person name="Halpern A.L."/>
            <person name="Halter G.M."/>
            <person name="Han M.V."/>
            <person name="Heger A."/>
            <person name="Hillier L."/>
            <person name="Hinrichs A.S."/>
            <person name="Holmes I."/>
            <person name="Hoskins R.A."/>
            <person name="Hubisz M.J."/>
            <person name="Hultmark D."/>
            <person name="Huntley M.A."/>
            <person name="Jaffe D.B."/>
            <person name="Jagadeeshan S."/>
            <person name="Jeck W.R."/>
            <person name="Johnson J."/>
            <person name="Jones C.D."/>
            <person name="Jordan W.C."/>
            <person name="Karpen G.H."/>
            <person name="Kataoka E."/>
            <person name="Keightley P.D."/>
            <person name="Kheradpour P."/>
            <person name="Kirkness E.F."/>
            <person name="Koerich L.B."/>
            <person name="Kristiansen K."/>
            <person name="Kudrna D."/>
            <person name="Kulathinal R.J."/>
            <person name="Kumar S."/>
            <person name="Kwok R."/>
            <person name="Lander E."/>
            <person name="Langley C.H."/>
            <person name="Lapoint R."/>
            <person name="Lazzaro B.P."/>
            <person name="Lee S.J."/>
            <person name="Levesque L."/>
            <person name="Li R."/>
            <person name="Lin C.F."/>
            <person name="Lin M.F."/>
            <person name="Lindblad-Toh K."/>
            <person name="Llopart A."/>
            <person name="Long M."/>
            <person name="Low L."/>
            <person name="Lozovsky E."/>
            <person name="Lu J."/>
            <person name="Luo M."/>
            <person name="Machado C.A."/>
            <person name="Makalowski W."/>
            <person name="Marzo M."/>
            <person name="Matsuda M."/>
            <person name="Matzkin L."/>
            <person name="McAllister B."/>
            <person name="McBride C.S."/>
            <person name="McKernan B."/>
            <person name="McKernan K."/>
            <person name="Mendez-Lago M."/>
            <person name="Minx P."/>
            <person name="Mollenhauer M.U."/>
            <person name="Montooth K."/>
            <person name="Mount S.M."/>
            <person name="Mu X."/>
            <person name="Myers E."/>
            <person name="Negre B."/>
            <person name="Newfeld S."/>
            <person name="Nielsen R."/>
            <person name="Noor M.A."/>
            <person name="O'Grady P."/>
            <person name="Pachter L."/>
            <person name="Papaceit M."/>
            <person name="Parisi M.J."/>
            <person name="Parisi M."/>
            <person name="Parts L."/>
            <person name="Pedersen J.S."/>
            <person name="Pesole G."/>
            <person name="Phillippy A.M."/>
            <person name="Ponting C.P."/>
            <person name="Pop M."/>
            <person name="Porcelli D."/>
            <person name="Powell J.R."/>
            <person name="Prohaska S."/>
            <person name="Pruitt K."/>
            <person name="Puig M."/>
            <person name="Quesneville H."/>
            <person name="Ram K.R."/>
            <person name="Rand D."/>
            <person name="Rasmussen M.D."/>
            <person name="Reed L.K."/>
            <person name="Reenan R."/>
            <person name="Reily A."/>
            <person name="Remington K.A."/>
            <person name="Rieger T.T."/>
            <person name="Ritchie M.G."/>
            <person name="Robin C."/>
            <person name="Rogers Y.H."/>
            <person name="Rohde C."/>
            <person name="Rozas J."/>
            <person name="Rubenfield M.J."/>
            <person name="Ruiz A."/>
            <person name="Russo S."/>
            <person name="Salzberg S.L."/>
            <person name="Sanchez-Gracia A."/>
            <person name="Saranga D.J."/>
            <person name="Sato H."/>
            <person name="Schaeffer S.W."/>
            <person name="Schatz M.C."/>
            <person name="Schlenke T."/>
            <person name="Schwartz R."/>
            <person name="Segarra C."/>
            <person name="Singh R.S."/>
            <person name="Sirot L."/>
            <person name="Sirota M."/>
            <person name="Sisneros N.B."/>
            <person name="Smith C.D."/>
            <person name="Smith T.F."/>
            <person name="Spieth J."/>
            <person name="Stage D.E."/>
            <person name="Stark A."/>
            <person name="Stephan W."/>
            <person name="Strausberg R.L."/>
            <person name="Strempel S."/>
            <person name="Sturgill D."/>
            <person name="Sutton G."/>
            <person name="Sutton G.G."/>
            <person name="Tao W."/>
            <person name="Teichmann S."/>
            <person name="Tobari Y.N."/>
            <person name="Tomimura Y."/>
            <person name="Tsolas J.M."/>
            <person name="Valente V.L."/>
            <person name="Venter E."/>
            <person name="Venter J.C."/>
            <person name="Vicario S."/>
            <person name="Vieira F.G."/>
            <person name="Vilella A.J."/>
            <person name="Villasante A."/>
            <person name="Walenz B."/>
            <person name="Wang J."/>
            <person name="Wasserman M."/>
            <person name="Watts T."/>
            <person name="Wilson D."/>
            <person name="Wilson R.K."/>
            <person name="Wing R.A."/>
            <person name="Wolfner M.F."/>
            <person name="Wong A."/>
            <person name="Wong G.K."/>
            <person name="Wu C.I."/>
            <person name="Wu G."/>
            <person name="Yamamoto D."/>
            <person name="Yang H.P."/>
            <person name="Yang S.P."/>
            <person name="Yorke J.A."/>
            <person name="Yoshida K."/>
            <person name="Zdobnov E."/>
            <person name="Zhang P."/>
            <person name="Zhang Y."/>
            <person name="Zimin A.V."/>
            <person name="Baldwin J."/>
            <person name="Abdouelleil A."/>
            <person name="Abdulkadir J."/>
            <person name="Abebe A."/>
            <person name="Abera B."/>
            <person name="Abreu J."/>
            <person name="Acer S.C."/>
            <person name="Aftuck L."/>
            <person name="Alexander A."/>
            <person name="An P."/>
            <person name="Anderson E."/>
            <person name="Anderson S."/>
            <person name="Arachi H."/>
            <person name="Azer M."/>
            <person name="Bachantsang P."/>
            <person name="Barry A."/>
            <person name="Bayul T."/>
            <person name="Berlin A."/>
            <person name="Bessette D."/>
            <person name="Bloom T."/>
            <person name="Blye J."/>
            <person name="Boguslavskiy L."/>
            <person name="Bonnet C."/>
            <person name="Boukhgalter B."/>
            <person name="Bourzgui I."/>
            <person name="Brown A."/>
            <person name="Cahill P."/>
            <person name="Channer S."/>
            <person name="Cheshatsang Y."/>
            <person name="Chuda L."/>
            <person name="Citroen M."/>
            <person name="Collymore A."/>
            <person name="Cooke P."/>
            <person name="Costello M."/>
            <person name="D'Aco K."/>
            <person name="Daza R."/>
            <person name="De Haan G."/>
            <person name="DeGray S."/>
            <person name="DeMaso C."/>
            <person name="Dhargay N."/>
            <person name="Dooley K."/>
            <person name="Dooley E."/>
            <person name="Doricent M."/>
            <person name="Dorje P."/>
            <person name="Dorjee K."/>
            <person name="Dupes A."/>
            <person name="Elong R."/>
            <person name="Falk J."/>
            <person name="Farina A."/>
            <person name="Faro S."/>
            <person name="Ferguson D."/>
            <person name="Fisher S."/>
            <person name="Foley C.D."/>
            <person name="Franke A."/>
            <person name="Friedrich D."/>
            <person name="Gadbois L."/>
            <person name="Gearin G."/>
            <person name="Gearin C.R."/>
            <person name="Giannoukos G."/>
            <person name="Goode T."/>
            <person name="Graham J."/>
            <person name="Grandbois E."/>
            <person name="Grewal S."/>
            <person name="Gyaltsen K."/>
            <person name="Hafez N."/>
            <person name="Hagos B."/>
            <person name="Hall J."/>
            <person name="Henson C."/>
            <person name="Hollinger A."/>
            <person name="Honan T."/>
            <person name="Huard M.D."/>
            <person name="Hughes L."/>
            <person name="Hurhula B."/>
            <person name="Husby M.E."/>
            <person name="Kamat A."/>
            <person name="Kanga B."/>
            <person name="Kashin S."/>
            <person name="Khazanovich D."/>
            <person name="Kisner P."/>
            <person name="Lance K."/>
            <person name="Lara M."/>
            <person name="Lee W."/>
            <person name="Lennon N."/>
            <person name="Letendre F."/>
            <person name="LeVine R."/>
            <person name="Lipovsky A."/>
            <person name="Liu X."/>
            <person name="Liu J."/>
            <person name="Liu S."/>
            <person name="Lokyitsang T."/>
            <person name="Lokyitsang Y."/>
            <person name="Lubonja R."/>
            <person name="Lui A."/>
            <person name="MacDonald P."/>
            <person name="Magnisalis V."/>
            <person name="Maru K."/>
            <person name="Matthews C."/>
            <person name="McCusker W."/>
            <person name="McDonough S."/>
            <person name="Mehta T."/>
            <person name="Meldrim J."/>
            <person name="Meneus L."/>
            <person name="Mihai O."/>
            <person name="Mihalev A."/>
            <person name="Mihova T."/>
            <person name="Mittelman R."/>
            <person name="Mlenga V."/>
            <person name="Montmayeur A."/>
            <person name="Mulrain L."/>
            <person name="Navidi A."/>
            <person name="Naylor J."/>
            <person name="Negash T."/>
            <person name="Nguyen T."/>
            <person name="Nguyen N."/>
            <person name="Nicol R."/>
            <person name="Norbu C."/>
            <person name="Norbu N."/>
            <person name="Novod N."/>
            <person name="O'Neill B."/>
            <person name="Osman S."/>
            <person name="Markiewicz E."/>
            <person name="Oyono O.L."/>
            <person name="Patti C."/>
            <person name="Phunkhang P."/>
            <person name="Pierre F."/>
            <person name="Priest M."/>
            <person name="Raghuraman S."/>
            <person name="Rege F."/>
            <person name="Reyes R."/>
            <person name="Rise C."/>
            <person name="Rogov P."/>
            <person name="Ross K."/>
            <person name="Ryan E."/>
            <person name="Settipalli S."/>
            <person name="Shea T."/>
            <person name="Sherpa N."/>
            <person name="Shi L."/>
            <person name="Shih D."/>
            <person name="Sparrow T."/>
            <person name="Spaulding J."/>
            <person name="Stalker J."/>
            <person name="Stange-Thomann N."/>
            <person name="Stavropoulos S."/>
            <person name="Stone C."/>
            <person name="Strader C."/>
            <person name="Tesfaye S."/>
            <person name="Thomson T."/>
            <person name="Thoulutsang Y."/>
            <person name="Thoulutsang D."/>
            <person name="Topham K."/>
            <person name="Topping I."/>
            <person name="Tsamla T."/>
            <person name="Vassiliev H."/>
            <person name="Vo A."/>
            <person name="Wangchuk T."/>
            <person name="Wangdi T."/>
            <person name="Weiand M."/>
            <person name="Wilkinson J."/>
            <person name="Wilson A."/>
            <person name="Yadav S."/>
            <person name="Young G."/>
            <person name="Yu Q."/>
            <person name="Zembek L."/>
            <person name="Zhong D."/>
            <person name="Zimmer A."/>
            <person name="Zwirko Z."/>
            <person name="Jaffe D.B."/>
            <person name="Alvarez P."/>
            <person name="Brockman W."/>
            <person name="Butler J."/>
            <person name="Chin C."/>
            <person name="Gnerre S."/>
            <person name="Grabherr M."/>
            <person name="Kleber M."/>
            <person name="Mauceli E."/>
            <person name="MacCallum I."/>
        </authorList>
    </citation>
    <scope>NUCLEOTIDE SEQUENCE [LARGE SCALE GENOMIC DNA]</scope>
    <source>
        <strain evidence="8">MSH-3 / Tucson 14011-0111.49</strain>
    </source>
</reference>
<dbReference type="Gene3D" id="3.40.50.1820">
    <property type="entry name" value="alpha/beta hydrolase"/>
    <property type="match status" value="1"/>
</dbReference>
<dbReference type="SMR" id="B4GL70"/>
<dbReference type="PhylomeDB" id="B4GL70"/>
<dbReference type="InterPro" id="IPR002018">
    <property type="entry name" value="CarbesteraseB"/>
</dbReference>
<feature type="region of interest" description="Disordered" evidence="4">
    <location>
        <begin position="521"/>
        <end position="543"/>
    </location>
</feature>
<dbReference type="STRING" id="7234.B4GL70"/>
<evidence type="ECO:0000256" key="2">
    <source>
        <dbReference type="ARBA" id="ARBA00022729"/>
    </source>
</evidence>
<gene>
    <name evidence="7" type="primary">Dper\GL12091</name>
    <name evidence="7" type="ORF">Dper_GL12091</name>
</gene>
<evidence type="ECO:0000259" key="6">
    <source>
        <dbReference type="Pfam" id="PF00135"/>
    </source>
</evidence>